<dbReference type="STRING" id="1442369.A0A0D2FSE3"/>
<dbReference type="Pfam" id="PF00561">
    <property type="entry name" value="Abhydrolase_1"/>
    <property type="match status" value="1"/>
</dbReference>
<dbReference type="VEuPathDB" id="FungiDB:Z518_05894"/>
<dbReference type="GO" id="GO:0046503">
    <property type="term" value="P:glycerolipid catabolic process"/>
    <property type="evidence" value="ECO:0007669"/>
    <property type="project" value="TreeGrafter"/>
</dbReference>
<protein>
    <recommendedName>
        <fullName evidence="1">AB hydrolase-1 domain-containing protein</fullName>
    </recommendedName>
</protein>
<dbReference type="PANTHER" id="PTHR43433">
    <property type="entry name" value="HYDROLASE, ALPHA/BETA FOLD FAMILY PROTEIN"/>
    <property type="match status" value="1"/>
</dbReference>
<dbReference type="GeneID" id="25293965"/>
<dbReference type="GO" id="GO:0004806">
    <property type="term" value="F:triacylglycerol lipase activity"/>
    <property type="evidence" value="ECO:0007669"/>
    <property type="project" value="TreeGrafter"/>
</dbReference>
<reference evidence="2 3" key="1">
    <citation type="submission" date="2015-01" db="EMBL/GenBank/DDBJ databases">
        <title>The Genome Sequence of Rhinocladiella mackenzie CBS 650.93.</title>
        <authorList>
            <consortium name="The Broad Institute Genomics Platform"/>
            <person name="Cuomo C."/>
            <person name="de Hoog S."/>
            <person name="Gorbushina A."/>
            <person name="Stielow B."/>
            <person name="Teixiera M."/>
            <person name="Abouelleil A."/>
            <person name="Chapman S.B."/>
            <person name="Priest M."/>
            <person name="Young S.K."/>
            <person name="Wortman J."/>
            <person name="Nusbaum C."/>
            <person name="Birren B."/>
        </authorList>
    </citation>
    <scope>NUCLEOTIDE SEQUENCE [LARGE SCALE GENOMIC DNA]</scope>
    <source>
        <strain evidence="2 3">CBS 650.93</strain>
    </source>
</reference>
<dbReference type="Proteomes" id="UP000053617">
    <property type="component" value="Unassembled WGS sequence"/>
</dbReference>
<accession>A0A0D2FSE3</accession>
<name>A0A0D2FSE3_9EURO</name>
<dbReference type="InterPro" id="IPR050471">
    <property type="entry name" value="AB_hydrolase"/>
</dbReference>
<dbReference type="HOGENOM" id="CLU_083329_0_0_1"/>
<evidence type="ECO:0000259" key="1">
    <source>
        <dbReference type="Pfam" id="PF00561"/>
    </source>
</evidence>
<dbReference type="PANTHER" id="PTHR43433:SF5">
    <property type="entry name" value="AB HYDROLASE-1 DOMAIN-CONTAINING PROTEIN"/>
    <property type="match status" value="1"/>
</dbReference>
<sequence length="277" mass="31232">MPYFEVEGASLYYETVGSGPLLFCIHGGNGSGDIWKLLAESLKDQYTVAFYDRRGFSRSYLAGSQDYEHRLERDADDARELIEHLSKDPATVIGNSSGAIVSLALLSRHPDVIRALIPHEPPAIMLLPDKDKLSARQRDVYDTYRKRGVSPALKKFVELNQAGPEGQIMVATFDPRSGPFVSQNMMYWFEREFLDYPLHEIDLAALEKNKHRLLPANGQMTNPEALQYRANVVLCKKFGRKLMLLPGGHVGFTSHFEAFAKQLLEALKEFEKTPGKL</sequence>
<dbReference type="InterPro" id="IPR000073">
    <property type="entry name" value="AB_hydrolase_1"/>
</dbReference>
<feature type="domain" description="AB hydrolase-1" evidence="1">
    <location>
        <begin position="20"/>
        <end position="158"/>
    </location>
</feature>
<dbReference type="InterPro" id="IPR029058">
    <property type="entry name" value="AB_hydrolase_fold"/>
</dbReference>
<dbReference type="AlphaFoldDB" id="A0A0D2FSE3"/>
<evidence type="ECO:0000313" key="3">
    <source>
        <dbReference type="Proteomes" id="UP000053617"/>
    </source>
</evidence>
<dbReference type="OrthoDB" id="408373at2759"/>
<dbReference type="Gene3D" id="3.40.50.1820">
    <property type="entry name" value="alpha/beta hydrolase"/>
    <property type="match status" value="1"/>
</dbReference>
<keyword evidence="3" id="KW-1185">Reference proteome</keyword>
<proteinExistence type="predicted"/>
<dbReference type="SUPFAM" id="SSF53474">
    <property type="entry name" value="alpha/beta-Hydrolases"/>
    <property type="match status" value="1"/>
</dbReference>
<evidence type="ECO:0000313" key="2">
    <source>
        <dbReference type="EMBL" id="KIX05022.1"/>
    </source>
</evidence>
<dbReference type="EMBL" id="KN847478">
    <property type="protein sequence ID" value="KIX05022.1"/>
    <property type="molecule type" value="Genomic_DNA"/>
</dbReference>
<dbReference type="RefSeq" id="XP_013272158.1">
    <property type="nucleotide sequence ID" value="XM_013416704.1"/>
</dbReference>
<organism evidence="2 3">
    <name type="scientific">Rhinocladiella mackenziei CBS 650.93</name>
    <dbReference type="NCBI Taxonomy" id="1442369"/>
    <lineage>
        <taxon>Eukaryota</taxon>
        <taxon>Fungi</taxon>
        <taxon>Dikarya</taxon>
        <taxon>Ascomycota</taxon>
        <taxon>Pezizomycotina</taxon>
        <taxon>Eurotiomycetes</taxon>
        <taxon>Chaetothyriomycetidae</taxon>
        <taxon>Chaetothyriales</taxon>
        <taxon>Herpotrichiellaceae</taxon>
        <taxon>Rhinocladiella</taxon>
    </lineage>
</organism>
<gene>
    <name evidence="2" type="ORF">Z518_05894</name>
</gene>